<keyword evidence="5" id="KW-0276">Fatty acid metabolism</keyword>
<dbReference type="NCBIfam" id="TIGR01733">
    <property type="entry name" value="AA-adenyl-dom"/>
    <property type="match status" value="2"/>
</dbReference>
<comment type="cofactor">
    <cofactor evidence="1">
        <name>pantetheine 4'-phosphate</name>
        <dbReference type="ChEBI" id="CHEBI:47942"/>
    </cofactor>
</comment>
<dbReference type="InterPro" id="IPR042099">
    <property type="entry name" value="ANL_N_sf"/>
</dbReference>
<evidence type="ECO:0000256" key="6">
    <source>
        <dbReference type="ARBA" id="ARBA00023098"/>
    </source>
</evidence>
<gene>
    <name evidence="8" type="ORF">FM996_06510</name>
</gene>
<keyword evidence="6" id="KW-0443">Lipid metabolism</keyword>
<dbReference type="RefSeq" id="WP_142862349.1">
    <property type="nucleotide sequence ID" value="NZ_VJMF01000026.1"/>
</dbReference>
<dbReference type="PROSITE" id="PS00012">
    <property type="entry name" value="PHOSPHOPANTETHEINE"/>
    <property type="match status" value="2"/>
</dbReference>
<evidence type="ECO:0000256" key="5">
    <source>
        <dbReference type="ARBA" id="ARBA00022832"/>
    </source>
</evidence>
<dbReference type="SMART" id="SM00823">
    <property type="entry name" value="PKS_PP"/>
    <property type="match status" value="3"/>
</dbReference>
<keyword evidence="4" id="KW-0597">Phosphoprotein</keyword>
<dbReference type="GO" id="GO:0008610">
    <property type="term" value="P:lipid biosynthetic process"/>
    <property type="evidence" value="ECO:0007669"/>
    <property type="project" value="InterPro"/>
</dbReference>
<feature type="domain" description="Carrier" evidence="7">
    <location>
        <begin position="1700"/>
        <end position="1774"/>
    </location>
</feature>
<dbReference type="Gene3D" id="3.30.559.30">
    <property type="entry name" value="Nonribosomal peptide synthetase, condensation domain"/>
    <property type="match status" value="3"/>
</dbReference>
<dbReference type="Gene3D" id="3.30.300.30">
    <property type="match status" value="3"/>
</dbReference>
<dbReference type="GO" id="GO:0005829">
    <property type="term" value="C:cytosol"/>
    <property type="evidence" value="ECO:0007669"/>
    <property type="project" value="TreeGrafter"/>
</dbReference>
<dbReference type="Pfam" id="PF00668">
    <property type="entry name" value="Condensation"/>
    <property type="match status" value="3"/>
</dbReference>
<feature type="domain" description="Carrier" evidence="7">
    <location>
        <begin position="621"/>
        <end position="698"/>
    </location>
</feature>
<dbReference type="InterPro" id="IPR040097">
    <property type="entry name" value="FAAL/FAAC"/>
</dbReference>
<dbReference type="InterPro" id="IPR020806">
    <property type="entry name" value="PKS_PP-bd"/>
</dbReference>
<dbReference type="InterPro" id="IPR001242">
    <property type="entry name" value="Condensation_dom"/>
</dbReference>
<dbReference type="SUPFAM" id="SSF47336">
    <property type="entry name" value="ACP-like"/>
    <property type="match status" value="3"/>
</dbReference>
<feature type="domain" description="Carrier" evidence="7">
    <location>
        <begin position="2788"/>
        <end position="2863"/>
    </location>
</feature>
<reference evidence="8 9" key="1">
    <citation type="submission" date="2019-07" db="EMBL/GenBank/DDBJ databases">
        <title>Ln-dependent methylotrophs.</title>
        <authorList>
            <person name="Tani A."/>
        </authorList>
    </citation>
    <scope>NUCLEOTIDE SEQUENCE [LARGE SCALE GENOMIC DNA]</scope>
    <source>
        <strain evidence="8 9">SM89A</strain>
    </source>
</reference>
<dbReference type="InterPro" id="IPR010071">
    <property type="entry name" value="AA_adenyl_dom"/>
</dbReference>
<dbReference type="Gene3D" id="3.40.50.980">
    <property type="match status" value="4"/>
</dbReference>
<name>A0A549T1T2_METSR</name>
<dbReference type="SUPFAM" id="SSF52777">
    <property type="entry name" value="CoA-dependent acyltransferases"/>
    <property type="match status" value="6"/>
</dbReference>
<evidence type="ECO:0000259" key="7">
    <source>
        <dbReference type="PROSITE" id="PS50075"/>
    </source>
</evidence>
<dbReference type="Pfam" id="PF00550">
    <property type="entry name" value="PP-binding"/>
    <property type="match status" value="3"/>
</dbReference>
<dbReference type="Pfam" id="PF13193">
    <property type="entry name" value="AMP-binding_C"/>
    <property type="match status" value="2"/>
</dbReference>
<dbReference type="EMBL" id="VJMF01000026">
    <property type="protein sequence ID" value="TRL35821.1"/>
    <property type="molecule type" value="Genomic_DNA"/>
</dbReference>
<dbReference type="FunFam" id="3.30.300.30:FF:000010">
    <property type="entry name" value="Enterobactin synthetase component F"/>
    <property type="match status" value="2"/>
</dbReference>
<dbReference type="Gene3D" id="1.10.1200.10">
    <property type="entry name" value="ACP-like"/>
    <property type="match status" value="3"/>
</dbReference>
<dbReference type="CDD" id="cd05931">
    <property type="entry name" value="FAAL"/>
    <property type="match status" value="1"/>
</dbReference>
<dbReference type="Gene3D" id="3.30.559.10">
    <property type="entry name" value="Chloramphenicol acetyltransferase-like domain"/>
    <property type="match status" value="3"/>
</dbReference>
<dbReference type="InterPro" id="IPR020845">
    <property type="entry name" value="AMP-binding_CS"/>
</dbReference>
<dbReference type="InterPro" id="IPR009081">
    <property type="entry name" value="PP-bd_ACP"/>
</dbReference>
<dbReference type="NCBIfam" id="NF003417">
    <property type="entry name" value="PRK04813.1"/>
    <property type="match status" value="3"/>
</dbReference>
<dbReference type="PANTHER" id="PTHR45527:SF1">
    <property type="entry name" value="FATTY ACID SYNTHASE"/>
    <property type="match status" value="1"/>
</dbReference>
<dbReference type="PANTHER" id="PTHR45527">
    <property type="entry name" value="NONRIBOSOMAL PEPTIDE SYNTHETASE"/>
    <property type="match status" value="1"/>
</dbReference>
<dbReference type="FunFam" id="1.10.1200.10:FF:000005">
    <property type="entry name" value="Nonribosomal peptide synthetase 1"/>
    <property type="match status" value="2"/>
</dbReference>
<evidence type="ECO:0000313" key="9">
    <source>
        <dbReference type="Proteomes" id="UP000316781"/>
    </source>
</evidence>
<dbReference type="CDD" id="cd19531">
    <property type="entry name" value="LCL_NRPS-like"/>
    <property type="match status" value="2"/>
</dbReference>
<evidence type="ECO:0000256" key="2">
    <source>
        <dbReference type="ARBA" id="ARBA00006432"/>
    </source>
</evidence>
<dbReference type="Proteomes" id="UP000316781">
    <property type="component" value="Unassembled WGS sequence"/>
</dbReference>
<dbReference type="GO" id="GO:0003824">
    <property type="term" value="F:catalytic activity"/>
    <property type="evidence" value="ECO:0007669"/>
    <property type="project" value="InterPro"/>
</dbReference>
<evidence type="ECO:0000256" key="4">
    <source>
        <dbReference type="ARBA" id="ARBA00022553"/>
    </source>
</evidence>
<evidence type="ECO:0000313" key="8">
    <source>
        <dbReference type="EMBL" id="TRL35821.1"/>
    </source>
</evidence>
<dbReference type="CDD" id="cd19543">
    <property type="entry name" value="DCL_NRPS"/>
    <property type="match status" value="1"/>
</dbReference>
<dbReference type="InterPro" id="IPR045851">
    <property type="entry name" value="AMP-bd_C_sf"/>
</dbReference>
<dbReference type="GO" id="GO:0031177">
    <property type="term" value="F:phosphopantetheine binding"/>
    <property type="evidence" value="ECO:0007669"/>
    <property type="project" value="InterPro"/>
</dbReference>
<dbReference type="InterPro" id="IPR025110">
    <property type="entry name" value="AMP-bd_C"/>
</dbReference>
<organism evidence="8 9">
    <name type="scientific">Methylosinus sporium</name>
    <dbReference type="NCBI Taxonomy" id="428"/>
    <lineage>
        <taxon>Bacteria</taxon>
        <taxon>Pseudomonadati</taxon>
        <taxon>Pseudomonadota</taxon>
        <taxon>Alphaproteobacteria</taxon>
        <taxon>Hyphomicrobiales</taxon>
        <taxon>Methylocystaceae</taxon>
        <taxon>Methylosinus</taxon>
    </lineage>
</organism>
<dbReference type="GO" id="GO:0043041">
    <property type="term" value="P:amino acid activation for nonribosomal peptide biosynthetic process"/>
    <property type="evidence" value="ECO:0007669"/>
    <property type="project" value="TreeGrafter"/>
</dbReference>
<comment type="similarity">
    <text evidence="2">Belongs to the ATP-dependent AMP-binding enzyme family.</text>
</comment>
<dbReference type="FunFam" id="3.40.50.12780:FF:000012">
    <property type="entry name" value="Non-ribosomal peptide synthetase"/>
    <property type="match status" value="1"/>
</dbReference>
<dbReference type="CDD" id="cd05930">
    <property type="entry name" value="A_NRPS"/>
    <property type="match status" value="2"/>
</dbReference>
<dbReference type="FunFam" id="2.30.38.10:FF:000001">
    <property type="entry name" value="Non-ribosomal peptide synthetase PvdI"/>
    <property type="match status" value="2"/>
</dbReference>
<dbReference type="PROSITE" id="PS50075">
    <property type="entry name" value="CARRIER"/>
    <property type="match status" value="3"/>
</dbReference>
<accession>A0A549T1T2</accession>
<evidence type="ECO:0000256" key="1">
    <source>
        <dbReference type="ARBA" id="ARBA00001957"/>
    </source>
</evidence>
<dbReference type="Gene3D" id="3.40.50.12780">
    <property type="entry name" value="N-terminal domain of ligase-like"/>
    <property type="match status" value="1"/>
</dbReference>
<dbReference type="InterPro" id="IPR036736">
    <property type="entry name" value="ACP-like_sf"/>
</dbReference>
<proteinExistence type="inferred from homology"/>
<dbReference type="PROSITE" id="PS00455">
    <property type="entry name" value="AMP_BINDING"/>
    <property type="match status" value="3"/>
</dbReference>
<dbReference type="GO" id="GO:0006631">
    <property type="term" value="P:fatty acid metabolic process"/>
    <property type="evidence" value="ECO:0007669"/>
    <property type="project" value="UniProtKB-KW"/>
</dbReference>
<evidence type="ECO:0000256" key="3">
    <source>
        <dbReference type="ARBA" id="ARBA00022450"/>
    </source>
</evidence>
<dbReference type="Gene3D" id="2.30.38.10">
    <property type="entry name" value="Luciferase, Domain 3"/>
    <property type="match status" value="2"/>
</dbReference>
<protein>
    <submittedName>
        <fullName evidence="8">Amino acid adenylation domain-containing protein</fullName>
    </submittedName>
</protein>
<dbReference type="GO" id="GO:0044550">
    <property type="term" value="P:secondary metabolite biosynthetic process"/>
    <property type="evidence" value="ECO:0007669"/>
    <property type="project" value="UniProtKB-ARBA"/>
</dbReference>
<dbReference type="InterPro" id="IPR006162">
    <property type="entry name" value="Ppantetheine_attach_site"/>
</dbReference>
<dbReference type="Pfam" id="PF00501">
    <property type="entry name" value="AMP-binding"/>
    <property type="match status" value="3"/>
</dbReference>
<dbReference type="InterPro" id="IPR000873">
    <property type="entry name" value="AMP-dep_synth/lig_dom"/>
</dbReference>
<dbReference type="InterPro" id="IPR023213">
    <property type="entry name" value="CAT-like_dom_sf"/>
</dbReference>
<comment type="caution">
    <text evidence="8">The sequence shown here is derived from an EMBL/GenBank/DDBJ whole genome shotgun (WGS) entry which is preliminary data.</text>
</comment>
<keyword evidence="3" id="KW-0596">Phosphopantetheine</keyword>
<dbReference type="FunFam" id="3.40.50.12780:FF:000013">
    <property type="entry name" value="Long-chain-fatty-acid--AMP ligase FadD32"/>
    <property type="match status" value="1"/>
</dbReference>
<sequence>MTSIFEHVHADEWSLENVTNLVALLRMRAGLQPDDTAYIFLGDGEKESARLSFSELDRRARSIAENLQDIGAQGQRALLLYPPGLDYIEAFFGCLYAGVAAVPAYPPSGRHLQRLQAIFADAAPAAIMTTLALHERFGAEAEEKLGAGKYRWSVTDRIESDGADWRPIAIDPDRLAFLQYTSGSTGDPRGVMVSHGNLLANQALIKESFRHSERSTLVGWLPLYHDMGLIGNILQPLYVGATAVLMSPMAFLEKPIRWLRAISAYRARTSGGPNFAYDLCARKITAEEKRDLDLSCWTIAFSGAEPVRAATLDRFASAFAECGFQRDSFFPCYGLAEATLVVTAPTRRTAAALRRVDRTELEANRIKDATAENAVSVVGCGRVWPGHEVMIVDPHTTSPCDDGTVGEIWVAGPSVAQGYWNRPSATESTFRAQLSGEQTRRFMRTGDLGFLDKGELFITGRLKDLIIVGGRNYYPQDFENVIDDEVEEARPGCSAAFSVTMEEQEALVVVVEPQRSQLPALRENGAQPLFRKIRECLAIGCDIAAAEIVLVQPGSVPKTSSGKIRRAECRRNYLDGELQILARTREGQAVQGARRENAAAPVAPGSDALLRDALSLLAPAQRVALVARFLISTAARLLRVPESDLSADAQIMRSGLDSLRAVELKHALDALLGMDAPLSLLLSDMTFGQAAEALCDLQSRKGAESPQTGDSVGDDGLSHTQRAMWAVHQLEPSSVAYNLHLALRIEGAVDSEALEASLTDLLERHPVLRSVYALEGDDVVQSTLPVEATRGYFSVVDAARWTSDELQQDMGLQAVKPFDLGSGPVLRSTLYRHGDDGATLLLCAHHIALDLWSLLIVLNELQIIYASRRAGRRPDLPALAAGYGDFASWQRRYMRSEASECAWAYWRDRLRGELPVLAFPVDHPRSSEPRHLGSSFNMRLDARLALALEGLAQANGVTLFSLLLAAYKVLLYRHTHQPDIIVGTASSGRSQGRFKGVVGNFVNPLALRTRLAPQKPFSDYLRDVHANVVEALAHQDFPFSELVERLQPERVAGQWPVFQTWFALQQAQSDVESGYAQLALGEESDPLPWGELTIAGLALEARIERFDLKLMAAKTRDGLALSFQYRRDLFEDATIANLSGRFRALLDAIVAAPRTRIAALPLLTPRDIRREGEQSPAAEPAVWPEASFLHRLVSSWAEKTPDAVAVAGADTRLTYAELDARANRLAHFLRGKGVDRNVAVGLCVTRSAETIVALLGILKAGGAYIPIDPDLPPTRIAAMLEDAGAGALLCRQEWFERSNIDFNAPVFLDGAEAELAAQPSVAPAVVSDPLDLAYVIFTSGSSGLPKGVAVAHGSLVNYTRAILERLGNENGLHFALVSTLAADLGHTVVFPALASGGCLHVLSYDEATDPRSFATYLANNPIDVLKIVPSHYSALLPPVGGKSPLPRKALIFGGEALPTRLAKQLAAAGPACRLFNHYGPTETTVGALMLPLSEEEHRVDRGAIVPIGRPIENMRAYILGPDLAPAPQGASGEICLSGAGLARGYIGRPDLTAERFVPDPFGASGERLYRTGDLGRLDDDGVVTFLGRIDQQIKIRGYRVELGEIEARLREHTDVEQAVVATLEEVQGSVRLVAYVVGRTGAEPSGEAMRAHLDRSLPAYMIPAAFVSLDALPVTSNGKVDRKRLPAPMEGPASERAYRAPRGDIEERLAGIYADLLGVDRVGIDDNFFSLGGDSILSIQAASRAYAAGLAVSPSQIFRHQSIAELARAITPHDGRSDGERPSDFGVAGKRFPLSTLGRRELDGLGAALSEIEDVYPLTPLQEGLLFHTLSQPNSGVYVMQHRYWIEGDIDVDVFRRAWQAVADVHPIFRTSFVWEDLSSSQQIVHRRVELPFDYSDWRELNDAERESRLDVLLAEERSTGFDLGRAPLARIRLFRLEDRRYLLIRSHHHILFDAWCTSLILRELQSNYESLLRRRAAPASAGPGFRDYIAWLQRQDAGAAEPFWRDYLRGFDEPTPFFASRANSDGGSGAGAIEDIVLHLSEDDTARLKQLSQRFRVTPNTFAQAALALLLAHYTSRREVVFGVTVSGRPADLPQVESILGLFINGLPLRVAIDPSRSLASFLEMVLEHNYAIRDYEYVSLTQIQDWSEIPRGVELFQYLLTFENAPVDPALLESRGQWRFTDCWHRTHTNYPITFVVIPGQRLHLQLTYARDRVDAAAAQRLLSHYRGLLEEMVRRPEARLGELAVLRDEERRLLLEGWNETAHHYAEPRDIIGRFEAQARRRPDAVAVRCDGATLTYRELGHRADRVASALIGEGVKPDDIVALLDERGLDFLVTMLGVFKAGAGYLPLDPAYPDGRIAQVLDEARVGWLLAGRAHHERAGAVLAVLEATRPRLLSLAALEARGGECVGPARRYGPNNLAFVIYTSGSTGKPKGAVVEHRGMFNNLITKERALGLTVDDVIAQTASQCFDISVWQFLTALALGARVEIFRDDISRDPQRLLKEIEAAGVTILEAVPSMIRALLDASEMGRELATLRWLLPCGEAFTPELCRRFMERFPHVRLLNAYGPAECSDDVSYYPIETPPEGNDLSVPIGRPVDNTRLYILDRWLEPAPIGAAGEICVAGIQVGRGYLNRPDLTAAAFLPDPFGPAGGRLYRTGDLGRYRADGVIEFLGRVDHQVKIRGNRIEPGEIEARLSTHPEVQAVCVLARQVSKGVYRLIAYVVSAVEAFAPDELRRHLRGALPDYMIPEAFVRLDALPLSPNGKIDRKALPAHELDIASMHRYVAPRSPTEETIAQIWMDILDVPRVGAGDNFFELGGHSLVAARIVSRVRSIFAIELPLRLLLETADLAEFAARIDEARGRPGRQSLTPLIPAARDEAIALSNAQKRLWFMQRMDHSNTAYHSAVAARVFGPLDDDLFEASLNAIIRRHESLRTVFAEQNGFVRQQILTEAPIALRRESLEIDQNNSATSDLRRRMKEFIATPFDLAHGPLVRAALFDLPAGDGTASPTRAIVLCFHHIIFDGWSFGLFLKEFAAIYSAIRDGRELSLPRLPIQYADYAVWHAEQMRDERFLGQLAYWAEHLKGAPAHLELLADRPRTPEIGGVAGSHVIDLSELRQSFDSFNRQRAVTPFMTFLSAFAVLLRYLSGSSDLVIGTDVANRPRSEFETVIGFFVNLVALRIRLDGDPSFSQIVDRIRDVTLSTYDHQTFPFDKLVEALRPERSPLHSPIFQVKLAFHNFPLTELDIADLQFEQIVLESQHAELDLVLHVHEWRRAIRVVFEYRAGLFEAATIGRNAELFRSLLRCALTEPEIGLGAMLALVAEEDRAIRDAVRSEQLTARHGRLRSVKRRSLPGA</sequence>
<dbReference type="GO" id="GO:0071766">
    <property type="term" value="P:Actinobacterium-type cell wall biogenesis"/>
    <property type="evidence" value="ECO:0007669"/>
    <property type="project" value="UniProtKB-ARBA"/>
</dbReference>
<dbReference type="FunFam" id="3.40.50.980:FF:000001">
    <property type="entry name" value="Non-ribosomal peptide synthetase"/>
    <property type="match status" value="2"/>
</dbReference>
<dbReference type="SUPFAM" id="SSF56801">
    <property type="entry name" value="Acetyl-CoA synthetase-like"/>
    <property type="match status" value="3"/>
</dbReference>